<feature type="domain" description="Indole-3-glycerol phosphate synthase" evidence="10">
    <location>
        <begin position="8"/>
        <end position="249"/>
    </location>
</feature>
<keyword evidence="7 9" id="KW-0057">Aromatic amino acid biosynthesis</keyword>
<dbReference type="InterPro" id="IPR011060">
    <property type="entry name" value="RibuloseP-bd_barrel"/>
</dbReference>
<dbReference type="PANTHER" id="PTHR22854">
    <property type="entry name" value="TRYPTOPHAN BIOSYNTHESIS PROTEIN"/>
    <property type="match status" value="1"/>
</dbReference>
<dbReference type="InterPro" id="IPR045186">
    <property type="entry name" value="Indole-3-glycerol_P_synth"/>
</dbReference>
<dbReference type="AlphaFoldDB" id="A0A5C7F3Z5"/>
<gene>
    <name evidence="9 11" type="primary">trpC</name>
    <name evidence="11" type="ORF">FTX54_008030</name>
</gene>
<comment type="similarity">
    <text evidence="3 9">Belongs to the TrpC family.</text>
</comment>
<proteinExistence type="inferred from homology"/>
<dbReference type="RefSeq" id="WP_147804863.1">
    <property type="nucleotide sequence ID" value="NZ_CP144914.1"/>
</dbReference>
<dbReference type="EC" id="4.1.1.48" evidence="9"/>
<accession>A0A5C7F3Z5</accession>
<dbReference type="OrthoDB" id="9804217at2"/>
<dbReference type="EMBL" id="CP144914">
    <property type="protein sequence ID" value="WWD81626.1"/>
    <property type="molecule type" value="Genomic_DNA"/>
</dbReference>
<dbReference type="CDD" id="cd00331">
    <property type="entry name" value="IGPS"/>
    <property type="match status" value="1"/>
</dbReference>
<comment type="catalytic activity">
    <reaction evidence="1 9">
        <text>1-(2-carboxyphenylamino)-1-deoxy-D-ribulose 5-phosphate + H(+) = (1S,2R)-1-C-(indol-3-yl)glycerol 3-phosphate + CO2 + H2O</text>
        <dbReference type="Rhea" id="RHEA:23476"/>
        <dbReference type="ChEBI" id="CHEBI:15377"/>
        <dbReference type="ChEBI" id="CHEBI:15378"/>
        <dbReference type="ChEBI" id="CHEBI:16526"/>
        <dbReference type="ChEBI" id="CHEBI:58613"/>
        <dbReference type="ChEBI" id="CHEBI:58866"/>
        <dbReference type="EC" id="4.1.1.48"/>
    </reaction>
</comment>
<dbReference type="PROSITE" id="PS00614">
    <property type="entry name" value="IGPS"/>
    <property type="match status" value="1"/>
</dbReference>
<protein>
    <recommendedName>
        <fullName evidence="9">Indole-3-glycerol phosphate synthase</fullName>
        <shortName evidence="9">IGPS</shortName>
        <ecNumber evidence="9">4.1.1.48</ecNumber>
    </recommendedName>
</protein>
<dbReference type="GO" id="GO:0000162">
    <property type="term" value="P:L-tryptophan biosynthetic process"/>
    <property type="evidence" value="ECO:0007669"/>
    <property type="project" value="UniProtKB-UniRule"/>
</dbReference>
<evidence type="ECO:0000313" key="12">
    <source>
        <dbReference type="Proteomes" id="UP000321816"/>
    </source>
</evidence>
<dbReference type="Gene3D" id="3.20.20.70">
    <property type="entry name" value="Aldolase class I"/>
    <property type="match status" value="1"/>
</dbReference>
<evidence type="ECO:0000256" key="1">
    <source>
        <dbReference type="ARBA" id="ARBA00001633"/>
    </source>
</evidence>
<comment type="pathway">
    <text evidence="2 9">Amino-acid biosynthesis; L-tryptophan biosynthesis; L-tryptophan from chorismate: step 4/5.</text>
</comment>
<dbReference type="PANTHER" id="PTHR22854:SF2">
    <property type="entry name" value="INDOLE-3-GLYCEROL-PHOSPHATE SYNTHASE"/>
    <property type="match status" value="1"/>
</dbReference>
<keyword evidence="5 9" id="KW-0210">Decarboxylase</keyword>
<dbReference type="FunFam" id="3.20.20.70:FF:000024">
    <property type="entry name" value="Indole-3-glycerol phosphate synthase"/>
    <property type="match status" value="1"/>
</dbReference>
<dbReference type="InterPro" id="IPR013785">
    <property type="entry name" value="Aldolase_TIM"/>
</dbReference>
<evidence type="ECO:0000256" key="7">
    <source>
        <dbReference type="ARBA" id="ARBA00023141"/>
    </source>
</evidence>
<evidence type="ECO:0000256" key="8">
    <source>
        <dbReference type="ARBA" id="ARBA00023239"/>
    </source>
</evidence>
<evidence type="ECO:0000313" key="11">
    <source>
        <dbReference type="EMBL" id="WWD81626.1"/>
    </source>
</evidence>
<dbReference type="HAMAP" id="MF_00134_B">
    <property type="entry name" value="IGPS_B"/>
    <property type="match status" value="1"/>
</dbReference>
<dbReference type="InterPro" id="IPR001468">
    <property type="entry name" value="Indole-3-GlycerolPSynthase_CS"/>
</dbReference>
<evidence type="ECO:0000256" key="5">
    <source>
        <dbReference type="ARBA" id="ARBA00022793"/>
    </source>
</evidence>
<dbReference type="Pfam" id="PF00218">
    <property type="entry name" value="IGPS"/>
    <property type="match status" value="1"/>
</dbReference>
<evidence type="ECO:0000256" key="3">
    <source>
        <dbReference type="ARBA" id="ARBA00008737"/>
    </source>
</evidence>
<dbReference type="NCBIfam" id="NF001377">
    <property type="entry name" value="PRK00278.2-4"/>
    <property type="match status" value="1"/>
</dbReference>
<evidence type="ECO:0000259" key="10">
    <source>
        <dbReference type="Pfam" id="PF00218"/>
    </source>
</evidence>
<dbReference type="Proteomes" id="UP000321816">
    <property type="component" value="Chromosome"/>
</dbReference>
<organism evidence="11 12">
    <name type="scientific">Alkalicoccus halolimnae</name>
    <dbReference type="NCBI Taxonomy" id="1667239"/>
    <lineage>
        <taxon>Bacteria</taxon>
        <taxon>Bacillati</taxon>
        <taxon>Bacillota</taxon>
        <taxon>Bacilli</taxon>
        <taxon>Bacillales</taxon>
        <taxon>Bacillaceae</taxon>
        <taxon>Alkalicoccus</taxon>
    </lineage>
</organism>
<dbReference type="KEGG" id="ahal:FTX54_008030"/>
<dbReference type="SUPFAM" id="SSF51366">
    <property type="entry name" value="Ribulose-phoshate binding barrel"/>
    <property type="match status" value="1"/>
</dbReference>
<keyword evidence="12" id="KW-1185">Reference proteome</keyword>
<reference evidence="11 12" key="1">
    <citation type="submission" date="2024-01" db="EMBL/GenBank/DDBJ databases">
        <title>Complete Genome Sequence of Alkalicoccus halolimnae BZ-SZ-XJ29T, a Moderately Halophilic Bacterium Isolated from a Salt Lake.</title>
        <authorList>
            <person name="Zhao B."/>
        </authorList>
    </citation>
    <scope>NUCLEOTIDE SEQUENCE [LARGE SCALE GENOMIC DNA]</scope>
    <source>
        <strain evidence="11 12">BZ-SZ-XJ29</strain>
    </source>
</reference>
<keyword evidence="6 9" id="KW-0822">Tryptophan biosynthesis</keyword>
<evidence type="ECO:0000256" key="6">
    <source>
        <dbReference type="ARBA" id="ARBA00022822"/>
    </source>
</evidence>
<keyword evidence="4 9" id="KW-0028">Amino-acid biosynthesis</keyword>
<evidence type="ECO:0000256" key="2">
    <source>
        <dbReference type="ARBA" id="ARBA00004696"/>
    </source>
</evidence>
<dbReference type="InterPro" id="IPR013798">
    <property type="entry name" value="Indole-3-glycerol_P_synth_dom"/>
</dbReference>
<dbReference type="GO" id="GO:0004425">
    <property type="term" value="F:indole-3-glycerol-phosphate synthase activity"/>
    <property type="evidence" value="ECO:0007669"/>
    <property type="project" value="UniProtKB-UniRule"/>
</dbReference>
<evidence type="ECO:0000256" key="4">
    <source>
        <dbReference type="ARBA" id="ARBA00022605"/>
    </source>
</evidence>
<sequence>MLKTITERKKVEIPLINIPEKRLIESPKLSLYDSLYHRFHPLGMIAEVKKASPSRGVITENFHPVDIAEEYERINVSGISILTDIDFFQGHPVYLTQIKQAVNTPVLRKDFLIDPKQILESERIGADAVLLIAGILSGNQLQELYDQTTELGMEALVEVHNEEELEKVLKYIKPKLIGVNNRDLHTFETDLTTTKRLKPLIPEEALLISESGVHHKQDVDYLKEAGADGLLIGESLMKSPDKKQFLQSLFGEE</sequence>
<evidence type="ECO:0000256" key="9">
    <source>
        <dbReference type="HAMAP-Rule" id="MF_00134"/>
    </source>
</evidence>
<name>A0A5C7F3Z5_9BACI</name>
<keyword evidence="8 9" id="KW-0456">Lyase</keyword>
<dbReference type="GO" id="GO:0004640">
    <property type="term" value="F:phosphoribosylanthranilate isomerase activity"/>
    <property type="evidence" value="ECO:0007669"/>
    <property type="project" value="TreeGrafter"/>
</dbReference>